<dbReference type="AlphaFoldDB" id="A0AAD9Z9Q9"/>
<keyword evidence="12" id="KW-1185">Reference proteome</keyword>
<organism evidence="11 12">
    <name type="scientific">Lepraria neglecta</name>
    <dbReference type="NCBI Taxonomy" id="209136"/>
    <lineage>
        <taxon>Eukaryota</taxon>
        <taxon>Fungi</taxon>
        <taxon>Dikarya</taxon>
        <taxon>Ascomycota</taxon>
        <taxon>Pezizomycotina</taxon>
        <taxon>Lecanoromycetes</taxon>
        <taxon>OSLEUM clade</taxon>
        <taxon>Lecanoromycetidae</taxon>
        <taxon>Lecanorales</taxon>
        <taxon>Lecanorineae</taxon>
        <taxon>Stereocaulaceae</taxon>
        <taxon>Lepraria</taxon>
    </lineage>
</organism>
<evidence type="ECO:0000256" key="3">
    <source>
        <dbReference type="ARBA" id="ARBA00022622"/>
    </source>
</evidence>
<dbReference type="SUPFAM" id="SSF51445">
    <property type="entry name" value="(Trans)glycosidases"/>
    <property type="match status" value="1"/>
</dbReference>
<reference evidence="11" key="1">
    <citation type="submission" date="2022-11" db="EMBL/GenBank/DDBJ databases">
        <title>Chromosomal genome sequence assembly and mating type (MAT) locus characterization of the leprose asexual lichenized fungus Lepraria neglecta (Nyl.) Erichsen.</title>
        <authorList>
            <person name="Allen J.L."/>
            <person name="Pfeffer B."/>
        </authorList>
    </citation>
    <scope>NUCLEOTIDE SEQUENCE</scope>
    <source>
        <strain evidence="11">Allen 5258</strain>
    </source>
</reference>
<dbReference type="Gene3D" id="1.20.58.1040">
    <property type="match status" value="1"/>
</dbReference>
<keyword evidence="3 9" id="KW-0336">GPI-anchor</keyword>
<dbReference type="GO" id="GO:0005886">
    <property type="term" value="C:plasma membrane"/>
    <property type="evidence" value="ECO:0007669"/>
    <property type="project" value="UniProtKB-SubCell"/>
</dbReference>
<accession>A0AAD9Z9Q9</accession>
<keyword evidence="8 9" id="KW-0449">Lipoprotein</keyword>
<dbReference type="Pfam" id="PF03198">
    <property type="entry name" value="Glyco_hydro_72"/>
    <property type="match status" value="1"/>
</dbReference>
<dbReference type="PANTHER" id="PTHR31468">
    <property type="entry name" value="1,3-BETA-GLUCANOSYLTRANSFERASE GAS1"/>
    <property type="match status" value="1"/>
</dbReference>
<dbReference type="FunFam" id="3.20.20.80:FF:000038">
    <property type="entry name" value="1,3-beta-glucanosyltransferase"/>
    <property type="match status" value="1"/>
</dbReference>
<dbReference type="GO" id="GO:0031505">
    <property type="term" value="P:fungal-type cell wall organization"/>
    <property type="evidence" value="ECO:0007669"/>
    <property type="project" value="TreeGrafter"/>
</dbReference>
<feature type="domain" description="X8" evidence="10">
    <location>
        <begin position="381"/>
        <end position="477"/>
    </location>
</feature>
<evidence type="ECO:0000259" key="10">
    <source>
        <dbReference type="SMART" id="SM00768"/>
    </source>
</evidence>
<keyword evidence="9" id="KW-0808">Transferase</keyword>
<comment type="similarity">
    <text evidence="2 9">Belongs to the glycosyl hydrolase 72 family.</text>
</comment>
<dbReference type="InterPro" id="IPR017853">
    <property type="entry name" value="GH"/>
</dbReference>
<dbReference type="InterPro" id="IPR004886">
    <property type="entry name" value="Glucanosyltransferase"/>
</dbReference>
<dbReference type="EMBL" id="JASNWA010000007">
    <property type="protein sequence ID" value="KAK3173616.1"/>
    <property type="molecule type" value="Genomic_DNA"/>
</dbReference>
<gene>
    <name evidence="11" type="ORF">OEA41_006948</name>
</gene>
<evidence type="ECO:0000256" key="4">
    <source>
        <dbReference type="ARBA" id="ARBA00022729"/>
    </source>
</evidence>
<keyword evidence="5 9" id="KW-0472">Membrane</keyword>
<evidence type="ECO:0000256" key="5">
    <source>
        <dbReference type="ARBA" id="ARBA00023136"/>
    </source>
</evidence>
<comment type="subcellular location">
    <subcellularLocation>
        <location evidence="1 9">Cell membrane</location>
        <topology evidence="1 9">Lipid-anchor</topology>
        <topology evidence="1 9">GPI-anchor</topology>
    </subcellularLocation>
</comment>
<dbReference type="GO" id="GO:0071970">
    <property type="term" value="P:fungal-type cell wall (1-&gt;3)-beta-D-glucan biosynthetic process"/>
    <property type="evidence" value="ECO:0007669"/>
    <property type="project" value="TreeGrafter"/>
</dbReference>
<dbReference type="InterPro" id="IPR012946">
    <property type="entry name" value="X8"/>
</dbReference>
<sequence>MKGFRVVTTAIAAASWFAASAVAQLDPIVIKGSKFFYKTNGTEFFIKGVAYQQDFTGNGSTTSNANGGYTDPLADAAGCARDVPLLQQLQTNTIRVYAVDPTKDHSECMSLLTNAGIYVILDLGNPTVSINRDTPEWNEDIYVRYASVIDGFSNYTNTLGFFAGNEVSNAPNNTAASAFVKAAVRDMKAYIVNKKYRPMGVGYATDDDDTRTELADYFNCGPAEDSIDFWGYNIYSWCGTSSYSASQYEARTQEFSTYNVPAFFAEYGCNKVEPRPFDEVLELFGTNMTKVWSGGIIYMYFQETNNYGLVSIGSDNKATTNKDFDNLSTQIAKVNPTGPNFASYTPSNSPQACPTTSTWQAATALPPTPNEAICSCMMSSLKCAAKSSLSDTDVAKQFAYICSPTVGGVNNCEGILANGTTGAYGAYSMCNGTERLSWAYNQYYLNQTSTNTQNNQACDFSGTAQTQSAKAASSCASITSQAGAQGTGTVTNAPAATGISGSGNGNGGSGGTSSTSKAAAIVLTVPAFDFGILKLAAYVTSAMLVGVGMVLL</sequence>
<comment type="caution">
    <text evidence="11">The sequence shown here is derived from an EMBL/GenBank/DDBJ whole genome shotgun (WGS) entry which is preliminary data.</text>
</comment>
<protein>
    <recommendedName>
        <fullName evidence="9">1,3-beta-glucanosyltransferase</fullName>
        <ecNumber evidence="9">2.4.1.-</ecNumber>
    </recommendedName>
</protein>
<feature type="signal peptide" evidence="9">
    <location>
        <begin position="1"/>
        <end position="23"/>
    </location>
</feature>
<dbReference type="SMART" id="SM00768">
    <property type="entry name" value="X8"/>
    <property type="match status" value="1"/>
</dbReference>
<evidence type="ECO:0000256" key="8">
    <source>
        <dbReference type="ARBA" id="ARBA00023288"/>
    </source>
</evidence>
<dbReference type="Proteomes" id="UP001276659">
    <property type="component" value="Unassembled WGS sequence"/>
</dbReference>
<keyword evidence="6" id="KW-1015">Disulfide bond</keyword>
<proteinExistence type="inferred from homology"/>
<comment type="function">
    <text evidence="9">Splits internally a 1,3-beta-glucan molecule and transfers the newly generated reducing end (the donor) to the non-reducing end of another 1,3-beta-glucan molecule (the acceptor) forming a 1,3-beta linkage, resulting in the elongation of 1,3-beta-glucan chains in the cell wall.</text>
</comment>
<feature type="chain" id="PRO_5041784501" description="1,3-beta-glucanosyltransferase" evidence="9">
    <location>
        <begin position="24"/>
        <end position="552"/>
    </location>
</feature>
<evidence type="ECO:0000256" key="6">
    <source>
        <dbReference type="ARBA" id="ARBA00023157"/>
    </source>
</evidence>
<dbReference type="GO" id="GO:0042124">
    <property type="term" value="F:1,3-beta-glucanosyltransferase activity"/>
    <property type="evidence" value="ECO:0007669"/>
    <property type="project" value="TreeGrafter"/>
</dbReference>
<evidence type="ECO:0000256" key="9">
    <source>
        <dbReference type="RuleBase" id="RU361209"/>
    </source>
</evidence>
<keyword evidence="4 9" id="KW-0732">Signal</keyword>
<evidence type="ECO:0000256" key="7">
    <source>
        <dbReference type="ARBA" id="ARBA00023180"/>
    </source>
</evidence>
<dbReference type="Gene3D" id="3.20.20.80">
    <property type="entry name" value="Glycosidases"/>
    <property type="match status" value="1"/>
</dbReference>
<evidence type="ECO:0000313" key="12">
    <source>
        <dbReference type="Proteomes" id="UP001276659"/>
    </source>
</evidence>
<dbReference type="EC" id="2.4.1.-" evidence="9"/>
<dbReference type="Pfam" id="PF07983">
    <property type="entry name" value="X8"/>
    <property type="match status" value="1"/>
</dbReference>
<evidence type="ECO:0000256" key="2">
    <source>
        <dbReference type="ARBA" id="ARBA00007528"/>
    </source>
</evidence>
<dbReference type="GO" id="GO:0098552">
    <property type="term" value="C:side of membrane"/>
    <property type="evidence" value="ECO:0007669"/>
    <property type="project" value="UniProtKB-KW"/>
</dbReference>
<dbReference type="PANTHER" id="PTHR31468:SF2">
    <property type="entry name" value="1,3-BETA-GLUCANOSYLTRANSFERASE GAS1"/>
    <property type="match status" value="1"/>
</dbReference>
<keyword evidence="7" id="KW-0325">Glycoprotein</keyword>
<name>A0AAD9Z9Q9_9LECA</name>
<evidence type="ECO:0000313" key="11">
    <source>
        <dbReference type="EMBL" id="KAK3173616.1"/>
    </source>
</evidence>
<evidence type="ECO:0000256" key="1">
    <source>
        <dbReference type="ARBA" id="ARBA00004609"/>
    </source>
</evidence>